<evidence type="ECO:0000256" key="4">
    <source>
        <dbReference type="ARBA" id="ARBA00022475"/>
    </source>
</evidence>
<comment type="subunit">
    <text evidence="10">Homopentamer.</text>
</comment>
<keyword evidence="4 10" id="KW-1003">Cell membrane</keyword>
<evidence type="ECO:0000256" key="5">
    <source>
        <dbReference type="ARBA" id="ARBA00022692"/>
    </source>
</evidence>
<evidence type="ECO:0000256" key="6">
    <source>
        <dbReference type="ARBA" id="ARBA00022989"/>
    </source>
</evidence>
<evidence type="ECO:0000256" key="10">
    <source>
        <dbReference type="HAMAP-Rule" id="MF_00115"/>
    </source>
</evidence>
<comment type="caution">
    <text evidence="11">The sequence shown here is derived from an EMBL/GenBank/DDBJ whole genome shotgun (WGS) entry which is preliminary data.</text>
</comment>
<dbReference type="PRINTS" id="PR01264">
    <property type="entry name" value="MECHCHANNEL"/>
</dbReference>
<dbReference type="EMBL" id="CAJHOF010000001">
    <property type="protein sequence ID" value="CAD7286997.1"/>
    <property type="molecule type" value="Genomic_DNA"/>
</dbReference>
<evidence type="ECO:0000256" key="7">
    <source>
        <dbReference type="ARBA" id="ARBA00023065"/>
    </source>
</evidence>
<dbReference type="Gene3D" id="1.10.1200.120">
    <property type="entry name" value="Large-conductance mechanosensitive channel, MscL, domain 1"/>
    <property type="match status" value="1"/>
</dbReference>
<keyword evidence="6 10" id="KW-1133">Transmembrane helix</keyword>
<feature type="transmembrane region" description="Helical" evidence="10">
    <location>
        <begin position="78"/>
        <end position="99"/>
    </location>
</feature>
<accession>A0ABM8Q2G9</accession>
<name>A0ABM8Q2G9_9BACT</name>
<protein>
    <recommendedName>
        <fullName evidence="10">Large-conductance mechanosensitive channel</fullName>
    </recommendedName>
</protein>
<dbReference type="Proteomes" id="UP000789803">
    <property type="component" value="Unassembled WGS sequence"/>
</dbReference>
<comment type="subcellular location">
    <subcellularLocation>
        <location evidence="1 10">Cell membrane</location>
        <topology evidence="1 10">Multi-pass membrane protein</topology>
    </subcellularLocation>
</comment>
<evidence type="ECO:0000256" key="9">
    <source>
        <dbReference type="ARBA" id="ARBA00023303"/>
    </source>
</evidence>
<evidence type="ECO:0000313" key="11">
    <source>
        <dbReference type="EMBL" id="CAD7286997.1"/>
    </source>
</evidence>
<keyword evidence="5 10" id="KW-0812">Transmembrane</keyword>
<dbReference type="PANTHER" id="PTHR30266">
    <property type="entry name" value="MECHANOSENSITIVE CHANNEL MSCL"/>
    <property type="match status" value="1"/>
</dbReference>
<keyword evidence="8 10" id="KW-0472">Membrane</keyword>
<evidence type="ECO:0000256" key="1">
    <source>
        <dbReference type="ARBA" id="ARBA00004651"/>
    </source>
</evidence>
<reference evidence="11 12" key="1">
    <citation type="submission" date="2020-11" db="EMBL/GenBank/DDBJ databases">
        <authorList>
            <person name="Peeters C."/>
        </authorList>
    </citation>
    <scope>NUCLEOTIDE SEQUENCE [LARGE SCALE GENOMIC DNA]</scope>
    <source>
        <strain evidence="11 12">LMG 7974</strain>
    </source>
</reference>
<dbReference type="InterPro" id="IPR001185">
    <property type="entry name" value="MS_channel"/>
</dbReference>
<comment type="similarity">
    <text evidence="2 10">Belongs to the MscL family.</text>
</comment>
<dbReference type="SUPFAM" id="SSF81330">
    <property type="entry name" value="Gated mechanosensitive channel"/>
    <property type="match status" value="1"/>
</dbReference>
<sequence>MGFIKEFKEFAVRGNVIDMAVGVVIGGAFGKIVSSLVSDVIMPIVGVLTGGVNFTDYKFTLKDAAEGVEAVTINYGNFIQTMVDFTIIAFCIFCAIKAINKLKKEEPVKEEEPAPTPADILLLTEIRDLLKKN</sequence>
<dbReference type="PANTHER" id="PTHR30266:SF2">
    <property type="entry name" value="LARGE-CONDUCTANCE MECHANOSENSITIVE CHANNEL"/>
    <property type="match status" value="1"/>
</dbReference>
<gene>
    <name evidence="10 11" type="primary">mscL</name>
    <name evidence="11" type="ORF">LMG7974_00190</name>
</gene>
<keyword evidence="9 10" id="KW-0407">Ion channel</keyword>
<dbReference type="NCBIfam" id="NF001843">
    <property type="entry name" value="PRK00567.1-4"/>
    <property type="match status" value="1"/>
</dbReference>
<evidence type="ECO:0000256" key="8">
    <source>
        <dbReference type="ARBA" id="ARBA00023136"/>
    </source>
</evidence>
<dbReference type="InterPro" id="IPR036019">
    <property type="entry name" value="MscL_channel"/>
</dbReference>
<organism evidence="11 12">
    <name type="scientific">Campylobacter majalis</name>
    <dbReference type="NCBI Taxonomy" id="2790656"/>
    <lineage>
        <taxon>Bacteria</taxon>
        <taxon>Pseudomonadati</taxon>
        <taxon>Campylobacterota</taxon>
        <taxon>Epsilonproteobacteria</taxon>
        <taxon>Campylobacterales</taxon>
        <taxon>Campylobacteraceae</taxon>
        <taxon>Campylobacter</taxon>
    </lineage>
</organism>
<dbReference type="RefSeq" id="WP_229932016.1">
    <property type="nucleotide sequence ID" value="NZ_CAJHOF010000001.1"/>
</dbReference>
<dbReference type="NCBIfam" id="TIGR00220">
    <property type="entry name" value="mscL"/>
    <property type="match status" value="1"/>
</dbReference>
<comment type="function">
    <text evidence="10">Channel that opens in response to stretch forces in the membrane lipid bilayer. May participate in the regulation of osmotic pressure changes within the cell.</text>
</comment>
<evidence type="ECO:0000256" key="2">
    <source>
        <dbReference type="ARBA" id="ARBA00007254"/>
    </source>
</evidence>
<evidence type="ECO:0000256" key="3">
    <source>
        <dbReference type="ARBA" id="ARBA00022448"/>
    </source>
</evidence>
<evidence type="ECO:0000313" key="12">
    <source>
        <dbReference type="Proteomes" id="UP000789803"/>
    </source>
</evidence>
<dbReference type="HAMAP" id="MF_00115">
    <property type="entry name" value="MscL"/>
    <property type="match status" value="1"/>
</dbReference>
<dbReference type="InterPro" id="IPR037673">
    <property type="entry name" value="MSC/AndL"/>
</dbReference>
<dbReference type="InterPro" id="IPR019823">
    <property type="entry name" value="Mechanosensitive_channel_CS"/>
</dbReference>
<keyword evidence="7 10" id="KW-0406">Ion transport</keyword>
<dbReference type="Pfam" id="PF01741">
    <property type="entry name" value="MscL"/>
    <property type="match status" value="1"/>
</dbReference>
<dbReference type="PROSITE" id="PS01327">
    <property type="entry name" value="MSCL"/>
    <property type="match status" value="1"/>
</dbReference>
<keyword evidence="12" id="KW-1185">Reference proteome</keyword>
<feature type="transmembrane region" description="Helical" evidence="10">
    <location>
        <begin position="12"/>
        <end position="33"/>
    </location>
</feature>
<keyword evidence="3 10" id="KW-0813">Transport</keyword>
<proteinExistence type="inferred from homology"/>